<gene>
    <name evidence="8" type="ORF">OKW52_07905</name>
</gene>
<dbReference type="InterPro" id="IPR007691">
    <property type="entry name" value="LpxD"/>
</dbReference>
<dbReference type="Pfam" id="PF25087">
    <property type="entry name" value="GMPPB_C"/>
    <property type="match status" value="1"/>
</dbReference>
<dbReference type="RefSeq" id="WP_264417240.1">
    <property type="nucleotide sequence ID" value="NZ_JAPDFL010000001.1"/>
</dbReference>
<dbReference type="Proteomes" id="UP001208938">
    <property type="component" value="Unassembled WGS sequence"/>
</dbReference>
<dbReference type="CDD" id="cd03352">
    <property type="entry name" value="LbH_LpxD"/>
    <property type="match status" value="1"/>
</dbReference>
<keyword evidence="3 8" id="KW-0808">Transferase</keyword>
<keyword evidence="6 8" id="KW-0012">Acyltransferase</keyword>
<evidence type="ECO:0000256" key="1">
    <source>
        <dbReference type="ARBA" id="ARBA00022516"/>
    </source>
</evidence>
<accession>A0ABT3GXB2</accession>
<dbReference type="PANTHER" id="PTHR43378:SF2">
    <property type="entry name" value="UDP-3-O-ACYLGLUCOSAMINE N-ACYLTRANSFERASE 1, MITOCHONDRIAL-RELATED"/>
    <property type="match status" value="1"/>
</dbReference>
<dbReference type="Pfam" id="PF00132">
    <property type="entry name" value="Hexapep"/>
    <property type="match status" value="1"/>
</dbReference>
<dbReference type="InterPro" id="IPR056729">
    <property type="entry name" value="GMPPB_C"/>
</dbReference>
<name>A0ABT3GXB2_9RHOB</name>
<dbReference type="NCBIfam" id="NF002060">
    <property type="entry name" value="PRK00892.1"/>
    <property type="match status" value="1"/>
</dbReference>
<evidence type="ECO:0000256" key="6">
    <source>
        <dbReference type="ARBA" id="ARBA00023315"/>
    </source>
</evidence>
<dbReference type="EMBL" id="JAPDFL010000001">
    <property type="protein sequence ID" value="MCW1932186.1"/>
    <property type="molecule type" value="Genomic_DNA"/>
</dbReference>
<evidence type="ECO:0000313" key="8">
    <source>
        <dbReference type="EMBL" id="MCW1932186.1"/>
    </source>
</evidence>
<keyword evidence="2" id="KW-0441">Lipid A biosynthesis</keyword>
<keyword evidence="9" id="KW-1185">Reference proteome</keyword>
<dbReference type="EC" id="2.3.1.191" evidence="8"/>
<sequence length="367" mass="37680">MPHTVAQIAAALGARFEGAGDLTVTGAAEPAAASPFDLALAMDPRYADGLAKGRARVALLWEGADWAAMGLQAAIFAPRGRLAMAGLTRIFDAGPAIAPGLSPLAAIDPSAEIGEGAAIGPFAVIGANAVIGPRARIAEHVSIGAEAVIGADALLLAGARIGARVRIGDRFIAQPGCVIGGDGFSFVTEERSRVEEARATLGKPEQTKPQSWLRIHSLGVTIGDDVEVGANTTIDRGTIRDTQIGRGSKIDNLVQVGHNVIVGEDCLLCGQVGVAGSTRIGNRVVLGGQVGVVDNITVGDDVVAGAGTLITSNAPAGRVLMGSPAVRMDQHVEMYKAQRRLPRILAQIADLQKTVKNLREKGGDGDP</sequence>
<protein>
    <submittedName>
        <fullName evidence="8">UDP-3-O-(3-hydroxymyristoyl)glucosamine N-acyltransferase</fullName>
        <ecNumber evidence="8">2.3.1.191</ecNumber>
    </submittedName>
</protein>
<dbReference type="SUPFAM" id="SSF51161">
    <property type="entry name" value="Trimeric LpxA-like enzymes"/>
    <property type="match status" value="1"/>
</dbReference>
<dbReference type="Gene3D" id="2.160.10.10">
    <property type="entry name" value="Hexapeptide repeat proteins"/>
    <property type="match status" value="1"/>
</dbReference>
<keyword evidence="4" id="KW-0677">Repeat</keyword>
<proteinExistence type="predicted"/>
<reference evidence="8 9" key="1">
    <citation type="submission" date="2022-10" db="EMBL/GenBank/DDBJ databases">
        <title>Pararhodobacter sp. nov., isolated from marine algae.</title>
        <authorList>
            <person name="Choi B.J."/>
            <person name="Kim J.M."/>
            <person name="Lee J.K."/>
            <person name="Choi D.G."/>
            <person name="Jeon C.O."/>
        </authorList>
    </citation>
    <scope>NUCLEOTIDE SEQUENCE [LARGE SCALE GENOMIC DNA]</scope>
    <source>
        <strain evidence="8 9">ZQ420</strain>
    </source>
</reference>
<evidence type="ECO:0000259" key="7">
    <source>
        <dbReference type="Pfam" id="PF25087"/>
    </source>
</evidence>
<dbReference type="PANTHER" id="PTHR43378">
    <property type="entry name" value="UDP-3-O-ACYLGLUCOSAMINE N-ACYLTRANSFERASE"/>
    <property type="match status" value="1"/>
</dbReference>
<keyword evidence="5" id="KW-0443">Lipid metabolism</keyword>
<organism evidence="8 9">
    <name type="scientific">Pararhodobacter zhoushanensis</name>
    <dbReference type="NCBI Taxonomy" id="2479545"/>
    <lineage>
        <taxon>Bacteria</taxon>
        <taxon>Pseudomonadati</taxon>
        <taxon>Pseudomonadota</taxon>
        <taxon>Alphaproteobacteria</taxon>
        <taxon>Rhodobacterales</taxon>
        <taxon>Paracoccaceae</taxon>
        <taxon>Pararhodobacter</taxon>
    </lineage>
</organism>
<feature type="domain" description="Mannose-1-phosphate guanyltransferase C-terminal" evidence="7">
    <location>
        <begin position="105"/>
        <end position="182"/>
    </location>
</feature>
<evidence type="ECO:0000256" key="3">
    <source>
        <dbReference type="ARBA" id="ARBA00022679"/>
    </source>
</evidence>
<dbReference type="Gene3D" id="3.40.1390.10">
    <property type="entry name" value="MurE/MurF, N-terminal domain"/>
    <property type="match status" value="1"/>
</dbReference>
<keyword evidence="1" id="KW-0444">Lipid biosynthesis</keyword>
<dbReference type="InterPro" id="IPR018357">
    <property type="entry name" value="Hexapep_transf_CS"/>
</dbReference>
<evidence type="ECO:0000313" key="9">
    <source>
        <dbReference type="Proteomes" id="UP001208938"/>
    </source>
</evidence>
<comment type="caution">
    <text evidence="8">The sequence shown here is derived from an EMBL/GenBank/DDBJ whole genome shotgun (WGS) entry which is preliminary data.</text>
</comment>
<evidence type="ECO:0000256" key="4">
    <source>
        <dbReference type="ARBA" id="ARBA00022737"/>
    </source>
</evidence>
<dbReference type="InterPro" id="IPR001451">
    <property type="entry name" value="Hexapep"/>
</dbReference>
<dbReference type="GO" id="GO:0103118">
    <property type="term" value="F:UDP-3-O-[(3R)-3-hydroxyacyl]-glucosamine N-acyltransferase activity"/>
    <property type="evidence" value="ECO:0007669"/>
    <property type="project" value="UniProtKB-EC"/>
</dbReference>
<evidence type="ECO:0000256" key="5">
    <source>
        <dbReference type="ARBA" id="ARBA00023098"/>
    </source>
</evidence>
<evidence type="ECO:0000256" key="2">
    <source>
        <dbReference type="ARBA" id="ARBA00022556"/>
    </source>
</evidence>
<dbReference type="InterPro" id="IPR011004">
    <property type="entry name" value="Trimer_LpxA-like_sf"/>
</dbReference>
<dbReference type="PROSITE" id="PS00101">
    <property type="entry name" value="HEXAPEP_TRANSFERASES"/>
    <property type="match status" value="1"/>
</dbReference>